<evidence type="ECO:0000256" key="1">
    <source>
        <dbReference type="SAM" id="SignalP"/>
    </source>
</evidence>
<dbReference type="Gene3D" id="3.80.10.10">
    <property type="entry name" value="Ribonuclease Inhibitor"/>
    <property type="match status" value="1"/>
</dbReference>
<reference evidence="2 3" key="1">
    <citation type="submission" date="2014-06" db="EMBL/GenBank/DDBJ databases">
        <title>The genome of the endonuclear symbiont Nucleicultrix amoebiphila.</title>
        <authorList>
            <person name="Schulz F."/>
            <person name="Horn M."/>
        </authorList>
    </citation>
    <scope>NUCLEOTIDE SEQUENCE [LARGE SCALE GENOMIC DNA]</scope>
    <source>
        <strain evidence="2 3">FS5</strain>
    </source>
</reference>
<dbReference type="Pfam" id="PF13516">
    <property type="entry name" value="LRR_6"/>
    <property type="match status" value="1"/>
</dbReference>
<dbReference type="AlphaFoldDB" id="A0A1W6N359"/>
<dbReference type="EMBL" id="CP008743">
    <property type="protein sequence ID" value="ARN84253.1"/>
    <property type="molecule type" value="Genomic_DNA"/>
</dbReference>
<protein>
    <submittedName>
        <fullName evidence="2">Uncharacterized protein</fullName>
    </submittedName>
</protein>
<accession>A0A1W6N359</accession>
<keyword evidence="1" id="KW-0732">Signal</keyword>
<name>A0A1W6N359_9PROT</name>
<dbReference type="InterPro" id="IPR001611">
    <property type="entry name" value="Leu-rich_rpt"/>
</dbReference>
<dbReference type="STRING" id="1414854.GQ61_01645"/>
<dbReference type="KEGG" id="naf:GQ61_01645"/>
<dbReference type="RefSeq" id="WP_085783616.1">
    <property type="nucleotide sequence ID" value="NZ_CP008743.1"/>
</dbReference>
<evidence type="ECO:0000313" key="2">
    <source>
        <dbReference type="EMBL" id="ARN84253.1"/>
    </source>
</evidence>
<feature type="chain" id="PRO_5012800358" evidence="1">
    <location>
        <begin position="26"/>
        <end position="523"/>
    </location>
</feature>
<proteinExistence type="predicted"/>
<keyword evidence="3" id="KW-1185">Reference proteome</keyword>
<dbReference type="InterPro" id="IPR032675">
    <property type="entry name" value="LRR_dom_sf"/>
</dbReference>
<gene>
    <name evidence="2" type="ORF">GQ61_01645</name>
</gene>
<dbReference type="Proteomes" id="UP000237351">
    <property type="component" value="Chromosome"/>
</dbReference>
<sequence>MKYISLKSTCSALVLTLAFSSALMASKRQCYGLDEFESKGQSVQPFFNFGTSSSLSSPFSFSESSNPETRLQLHSQQPSFSFSFASSSVDEDVFSQIKIPTLPVHVQKGLDLLDEHLSQGGHLALFRETTEGKAAFGDYNFFNQHIIPIIHKHVQFHGMKSEFTVRLFESMGKEHVQAYLSTLPQETILESIDTTYTEEAKAFASGLFQGFSGLFFTQTPSTELVLDDEGIEEDVKEESPAVSRKRLYRTKSTPRKELHHRKNKMKRFAEQHYMRVPMKANRLGSFSRTKDVLSKIEVGKLDLSGLGVGHYHITSLKPFLKKVEALDVSSNTIQDPTLILTLPTLKSVSFQNNGFDQFPEETKASSLINPMLEVLDMSQNPMSTAGARDILTMSKNMPNLHTLLLGIKTGSFVDGITALNDFDVTHPTLKVLSLSGWYLEPQNIAQILQLPALETLDLQGINLNLGTHDTTQITEDVLSLVVAHAQPSFKNIFFTPGEIKFCPESGEYVKLVSKGIRLNPKTL</sequence>
<evidence type="ECO:0000313" key="3">
    <source>
        <dbReference type="Proteomes" id="UP000237351"/>
    </source>
</evidence>
<organism evidence="2 3">
    <name type="scientific">Candidatus Nucleicultrix amoebiphila FS5</name>
    <dbReference type="NCBI Taxonomy" id="1414854"/>
    <lineage>
        <taxon>Bacteria</taxon>
        <taxon>Pseudomonadati</taxon>
        <taxon>Pseudomonadota</taxon>
        <taxon>Alphaproteobacteria</taxon>
        <taxon>Holosporales</taxon>
        <taxon>Candidatus Nucleicultricaceae</taxon>
        <taxon>Candidatus Nucleicultrix</taxon>
    </lineage>
</organism>
<dbReference type="SUPFAM" id="SSF52047">
    <property type="entry name" value="RNI-like"/>
    <property type="match status" value="1"/>
</dbReference>
<feature type="signal peptide" evidence="1">
    <location>
        <begin position="1"/>
        <end position="25"/>
    </location>
</feature>